<dbReference type="OrthoDB" id="2016799at2759"/>
<reference evidence="5 6" key="1">
    <citation type="journal article" date="2018" name="Plant J.">
        <title>Genome sequences of Chlorella sorokiniana UTEX 1602 and Micractinium conductrix SAG 241.80: implications to maltose excretion by a green alga.</title>
        <authorList>
            <person name="Arriola M.B."/>
            <person name="Velmurugan N."/>
            <person name="Zhang Y."/>
            <person name="Plunkett M.H."/>
            <person name="Hondzo H."/>
            <person name="Barney B.M."/>
        </authorList>
    </citation>
    <scope>NUCLEOTIDE SEQUENCE [LARGE SCALE GENOMIC DNA]</scope>
    <source>
        <strain evidence="5 6">SAG 241.80</strain>
    </source>
</reference>
<keyword evidence="3" id="KW-1133">Transmembrane helix</keyword>
<evidence type="ECO:0000313" key="5">
    <source>
        <dbReference type="EMBL" id="PSC69798.1"/>
    </source>
</evidence>
<feature type="transmembrane region" description="Helical" evidence="3">
    <location>
        <begin position="286"/>
        <end position="306"/>
    </location>
</feature>
<dbReference type="InterPro" id="IPR038050">
    <property type="entry name" value="Neuro_actylchol_rec"/>
</dbReference>
<feature type="transmembrane region" description="Helical" evidence="3">
    <location>
        <begin position="350"/>
        <end position="374"/>
    </location>
</feature>
<dbReference type="Proteomes" id="UP000239649">
    <property type="component" value="Unassembled WGS sequence"/>
</dbReference>
<comment type="subcellular location">
    <subcellularLocation>
        <location evidence="1">Membrane</location>
        <topology evidence="1">Multi-pass membrane protein</topology>
    </subcellularLocation>
</comment>
<dbReference type="InterPro" id="IPR036719">
    <property type="entry name" value="Neuro-gated_channel_TM_sf"/>
</dbReference>
<keyword evidence="6" id="KW-1185">Reference proteome</keyword>
<feature type="compositionally biased region" description="Polar residues" evidence="2">
    <location>
        <begin position="461"/>
        <end position="470"/>
    </location>
</feature>
<dbReference type="EMBL" id="LHPF02000024">
    <property type="protein sequence ID" value="PSC69798.1"/>
    <property type="molecule type" value="Genomic_DNA"/>
</dbReference>
<dbReference type="GO" id="GO:0004888">
    <property type="term" value="F:transmembrane signaling receptor activity"/>
    <property type="evidence" value="ECO:0007669"/>
    <property type="project" value="InterPro"/>
</dbReference>
<dbReference type="PANTHER" id="PTHR18945">
    <property type="entry name" value="NEUROTRANSMITTER GATED ION CHANNEL"/>
    <property type="match status" value="1"/>
</dbReference>
<comment type="caution">
    <text evidence="5">The sequence shown here is derived from an EMBL/GenBank/DDBJ whole genome shotgun (WGS) entry which is preliminary data.</text>
</comment>
<accession>A0A2P6V6U4</accession>
<sequence>MGRLNGGGGPAAAGAAAAALALLLLAAGAAAQQLTPFQGRNRPPAGGVDVHVSAVVDHLIEVDDAQYRFEVVLYILLTWRDARAKPAVQAATEAAYNSPSGCLYPCTTIYAWTNNSEAINLCCDTIWLPHLEMINVRGLSQDRVTRYGVRLGEGDEVGWWTHVQAQLYTPLQFCSFPFDKQYLSVQLQYGNKYPDDPVRFRPSATGTQLYYPATGDKLSGWRLRNVYIQPMDLQETDLIRAGGSTPSDPDDPWPLNPADPNAPAFRGFLWQNGMEIYIEVDRISSYYLIIAVVPVYINTCLALLVFSVNPRHLDTRLGIVVTLFLSLTALQFILAAGLPSSTTVVPTQQLILVSYGILALIGVCSIFVFEVVSLHRTRERQRRLKRAQRAFSTRWHSVASSLGSAAAAIAGMGERQAKHNGSKPGSRLPSATAGCNAGPARQQLPAQPLALTPAAPAGQQRQEGLETNDTFKGPQGGGMGVYTGSSESSASEEAGGQGAAATGNESSGGESSGGSSSAGSSSKGGLRARCAPAQPPPAAFLKLRVIKEEMRANQDYAMYVALRCDRWIFWTTILGFNLAVILILAIQSQMQPQPFAT</sequence>
<dbReference type="InterPro" id="IPR036734">
    <property type="entry name" value="Neur_chan_lig-bd_sf"/>
</dbReference>
<evidence type="ECO:0000256" key="1">
    <source>
        <dbReference type="ARBA" id="ARBA00004141"/>
    </source>
</evidence>
<dbReference type="GO" id="GO:0016020">
    <property type="term" value="C:membrane"/>
    <property type="evidence" value="ECO:0007669"/>
    <property type="project" value="UniProtKB-SubCell"/>
</dbReference>
<dbReference type="SUPFAM" id="SSF63712">
    <property type="entry name" value="Nicotinic receptor ligand binding domain-like"/>
    <property type="match status" value="1"/>
</dbReference>
<dbReference type="InterPro" id="IPR006201">
    <property type="entry name" value="Neur_channel"/>
</dbReference>
<dbReference type="SUPFAM" id="SSF90112">
    <property type="entry name" value="Neurotransmitter-gated ion-channel transmembrane pore"/>
    <property type="match status" value="1"/>
</dbReference>
<keyword evidence="4" id="KW-0732">Signal</keyword>
<feature type="region of interest" description="Disordered" evidence="2">
    <location>
        <begin position="413"/>
        <end position="441"/>
    </location>
</feature>
<feature type="chain" id="PRO_5015189302" evidence="4">
    <location>
        <begin position="32"/>
        <end position="597"/>
    </location>
</feature>
<proteinExistence type="predicted"/>
<evidence type="ECO:0000256" key="4">
    <source>
        <dbReference type="SAM" id="SignalP"/>
    </source>
</evidence>
<keyword evidence="3" id="KW-0472">Membrane</keyword>
<dbReference type="GO" id="GO:0005230">
    <property type="term" value="F:extracellular ligand-gated monoatomic ion channel activity"/>
    <property type="evidence" value="ECO:0007669"/>
    <property type="project" value="InterPro"/>
</dbReference>
<dbReference type="Gene3D" id="1.20.58.390">
    <property type="entry name" value="Neurotransmitter-gated ion-channel transmembrane domain"/>
    <property type="match status" value="1"/>
</dbReference>
<gene>
    <name evidence="5" type="ORF">C2E20_6789</name>
</gene>
<evidence type="ECO:0000256" key="3">
    <source>
        <dbReference type="SAM" id="Phobius"/>
    </source>
</evidence>
<organism evidence="5 6">
    <name type="scientific">Micractinium conductrix</name>
    <dbReference type="NCBI Taxonomy" id="554055"/>
    <lineage>
        <taxon>Eukaryota</taxon>
        <taxon>Viridiplantae</taxon>
        <taxon>Chlorophyta</taxon>
        <taxon>core chlorophytes</taxon>
        <taxon>Trebouxiophyceae</taxon>
        <taxon>Chlorellales</taxon>
        <taxon>Chlorellaceae</taxon>
        <taxon>Chlorella clade</taxon>
        <taxon>Micractinium</taxon>
    </lineage>
</organism>
<feature type="transmembrane region" description="Helical" evidence="3">
    <location>
        <begin position="318"/>
        <end position="338"/>
    </location>
</feature>
<feature type="transmembrane region" description="Helical" evidence="3">
    <location>
        <begin position="567"/>
        <end position="586"/>
    </location>
</feature>
<keyword evidence="3" id="KW-0812">Transmembrane</keyword>
<protein>
    <submittedName>
        <fullName evidence="5">Ligand-gated ion channel</fullName>
    </submittedName>
</protein>
<dbReference type="Gene3D" id="2.70.170.10">
    <property type="entry name" value="Neurotransmitter-gated ion-channel ligand-binding domain"/>
    <property type="match status" value="1"/>
</dbReference>
<feature type="compositionally biased region" description="Low complexity" evidence="2">
    <location>
        <begin position="484"/>
        <end position="525"/>
    </location>
</feature>
<evidence type="ECO:0000256" key="2">
    <source>
        <dbReference type="SAM" id="MobiDB-lite"/>
    </source>
</evidence>
<dbReference type="AlphaFoldDB" id="A0A2P6V6U4"/>
<name>A0A2P6V6U4_9CHLO</name>
<feature type="region of interest" description="Disordered" evidence="2">
    <location>
        <begin position="453"/>
        <end position="531"/>
    </location>
</feature>
<evidence type="ECO:0000313" key="6">
    <source>
        <dbReference type="Proteomes" id="UP000239649"/>
    </source>
</evidence>
<feature type="signal peptide" evidence="4">
    <location>
        <begin position="1"/>
        <end position="31"/>
    </location>
</feature>
<dbReference type="STRING" id="554055.A0A2P6V6U4"/>